<dbReference type="InterPro" id="IPR013783">
    <property type="entry name" value="Ig-like_fold"/>
</dbReference>
<dbReference type="RefSeq" id="XP_067161606.1">
    <property type="nucleotide sequence ID" value="XM_067305505.1"/>
</dbReference>
<dbReference type="GeneID" id="106496456"/>
<feature type="transmembrane region" description="Helical" evidence="2">
    <location>
        <begin position="268"/>
        <end position="290"/>
    </location>
</feature>
<feature type="compositionally biased region" description="Polar residues" evidence="1">
    <location>
        <begin position="341"/>
        <end position="355"/>
    </location>
</feature>
<evidence type="ECO:0000313" key="5">
    <source>
        <dbReference type="Proteomes" id="UP001652627"/>
    </source>
</evidence>
<keyword evidence="2" id="KW-0472">Membrane</keyword>
<feature type="signal peptide" evidence="3">
    <location>
        <begin position="1"/>
        <end position="15"/>
    </location>
</feature>
<dbReference type="Gene3D" id="2.60.40.10">
    <property type="entry name" value="Immunoglobulins"/>
    <property type="match status" value="1"/>
</dbReference>
<evidence type="ECO:0000313" key="6">
    <source>
        <dbReference type="RefSeq" id="XP_067161606.1"/>
    </source>
</evidence>
<gene>
    <name evidence="6" type="primary">LOC106496456</name>
</gene>
<organism evidence="5 6">
    <name type="scientific">Apteryx mantelli</name>
    <name type="common">North Island brown kiwi</name>
    <dbReference type="NCBI Taxonomy" id="2696672"/>
    <lineage>
        <taxon>Eukaryota</taxon>
        <taxon>Metazoa</taxon>
        <taxon>Chordata</taxon>
        <taxon>Craniata</taxon>
        <taxon>Vertebrata</taxon>
        <taxon>Euteleostomi</taxon>
        <taxon>Archelosauria</taxon>
        <taxon>Archosauria</taxon>
        <taxon>Dinosauria</taxon>
        <taxon>Saurischia</taxon>
        <taxon>Theropoda</taxon>
        <taxon>Coelurosauria</taxon>
        <taxon>Aves</taxon>
        <taxon>Palaeognathae</taxon>
        <taxon>Apterygiformes</taxon>
        <taxon>Apterygidae</taxon>
        <taxon>Apteryx</taxon>
    </lineage>
</organism>
<evidence type="ECO:0000259" key="4">
    <source>
        <dbReference type="PROSITE" id="PS50835"/>
    </source>
</evidence>
<accession>A0ABM4F9H6</accession>
<dbReference type="Proteomes" id="UP001652627">
    <property type="component" value="Chromosome 15"/>
</dbReference>
<keyword evidence="2" id="KW-0812">Transmembrane</keyword>
<dbReference type="InterPro" id="IPR007110">
    <property type="entry name" value="Ig-like_dom"/>
</dbReference>
<proteinExistence type="predicted"/>
<keyword evidence="2" id="KW-1133">Transmembrane helix</keyword>
<dbReference type="SUPFAM" id="SSF48726">
    <property type="entry name" value="Immunoglobulin"/>
    <property type="match status" value="1"/>
</dbReference>
<dbReference type="SMART" id="SM00409">
    <property type="entry name" value="IG"/>
    <property type="match status" value="1"/>
</dbReference>
<name>A0ABM4F9H6_9AVES</name>
<evidence type="ECO:0000256" key="1">
    <source>
        <dbReference type="SAM" id="MobiDB-lite"/>
    </source>
</evidence>
<keyword evidence="5" id="KW-1185">Reference proteome</keyword>
<feature type="domain" description="Ig-like" evidence="4">
    <location>
        <begin position="145"/>
        <end position="238"/>
    </location>
</feature>
<feature type="chain" id="PRO_5046844798" description="Ig-like domain-containing protein" evidence="3">
    <location>
        <begin position="16"/>
        <end position="375"/>
    </location>
</feature>
<evidence type="ECO:0000256" key="3">
    <source>
        <dbReference type="SAM" id="SignalP"/>
    </source>
</evidence>
<protein>
    <recommendedName>
        <fullName evidence="4">Ig-like domain-containing protein</fullName>
    </recommendedName>
</protein>
<sequence>MYFLMILSLLGEITGETFFHQQEHGNLVLQCNQPVAKESKRTDWYKTADDMQQFELINCSSKCNHLCTETVCNETLEVARVSSAGRMFACGALSSDEEPMTSLLFSNASHCRRYSFFLVQTKTESGKKSSGNVQEKSQVSLKFKETDNITLSCEFYTNCSGHCFFMYWIRVSKTSECLFSAANEALAPSLTFNEHCCVDRNIQERLLNNTNFNSTHKRHNMTILNVTSADSGQYLCIVAAWQHGKLEWQVPTNRSVDVQKDQTAPMQWHVISGAVAGIIFLNVTVGLICLKIFKSKGKKTTTQVTRDHDAIGMTEDECSPYAVSGSSDMYRNESLYSRVTRTCTEPNGPSSSPDNRATGAGQGADIRTVYALLNK</sequence>
<dbReference type="PROSITE" id="PS50835">
    <property type="entry name" value="IG_LIKE"/>
    <property type="match status" value="1"/>
</dbReference>
<dbReference type="InterPro" id="IPR003599">
    <property type="entry name" value="Ig_sub"/>
</dbReference>
<keyword evidence="3" id="KW-0732">Signal</keyword>
<evidence type="ECO:0000256" key="2">
    <source>
        <dbReference type="SAM" id="Phobius"/>
    </source>
</evidence>
<dbReference type="InterPro" id="IPR036179">
    <property type="entry name" value="Ig-like_dom_sf"/>
</dbReference>
<feature type="region of interest" description="Disordered" evidence="1">
    <location>
        <begin position="341"/>
        <end position="361"/>
    </location>
</feature>
<reference evidence="6" key="1">
    <citation type="submission" date="2025-08" db="UniProtKB">
        <authorList>
            <consortium name="RefSeq"/>
        </authorList>
    </citation>
    <scope>IDENTIFICATION</scope>
    <source>
        <tissue evidence="6">Blood</tissue>
    </source>
</reference>